<feature type="transmembrane region" description="Helical" evidence="1">
    <location>
        <begin position="92"/>
        <end position="111"/>
    </location>
</feature>
<dbReference type="GO" id="GO:0016747">
    <property type="term" value="F:acyltransferase activity, transferring groups other than amino-acyl groups"/>
    <property type="evidence" value="ECO:0007669"/>
    <property type="project" value="InterPro"/>
</dbReference>
<dbReference type="PANTHER" id="PTHR23028">
    <property type="entry name" value="ACETYLTRANSFERASE"/>
    <property type="match status" value="1"/>
</dbReference>
<feature type="domain" description="Acyltransferase 3" evidence="2">
    <location>
        <begin position="27"/>
        <end position="136"/>
    </location>
</feature>
<dbReference type="AlphaFoldDB" id="A0A2X2T686"/>
<feature type="transmembrane region" description="Helical" evidence="1">
    <location>
        <begin position="150"/>
        <end position="168"/>
    </location>
</feature>
<dbReference type="PANTHER" id="PTHR23028:SF53">
    <property type="entry name" value="ACYL_TRANSF_3 DOMAIN-CONTAINING PROTEIN"/>
    <property type="match status" value="1"/>
</dbReference>
<keyword evidence="4" id="KW-0808">Transferase</keyword>
<dbReference type="RefSeq" id="WP_111973017.1">
    <property type="nucleotide sequence ID" value="NZ_UAVS01000006.1"/>
</dbReference>
<dbReference type="InterPro" id="IPR043968">
    <property type="entry name" value="SGNH"/>
</dbReference>
<accession>A0A2X2T686</accession>
<reference evidence="4 5" key="1">
    <citation type="submission" date="2018-06" db="EMBL/GenBank/DDBJ databases">
        <authorList>
            <consortium name="Pathogen Informatics"/>
            <person name="Doyle S."/>
        </authorList>
    </citation>
    <scope>NUCLEOTIDE SEQUENCE [LARGE SCALE GENOMIC DNA]</scope>
    <source>
        <strain evidence="4 5">NCTC11545</strain>
    </source>
</reference>
<dbReference type="Pfam" id="PF01757">
    <property type="entry name" value="Acyl_transf_3"/>
    <property type="match status" value="1"/>
</dbReference>
<sequence length="433" mass="50341">MIELLVGSILSVLLLEKGNSLSKIQSNILGIFSLSILLVCFYLKDFFIPPYFPGILALLPCFSVAFLILANEKGQWAKYFFSLKPIVWIGKLSYSLYLWHWVVLAIFRYFFGAGEISISYELLIVILTFLLSILSYYFVEQLFRYKKYSFKKSFIFFYLLPAIIVILIRSQMEIAIKNNSEIKNKVELSYPLECHNKEIGEFCMLGNKNTPPLVLVVGDSHAGHLAPFINMIGAKEKWAATLMSSDSCSEIGFLNSSQTYSDNHCGKVSAHFAKEYVNYNVIIFDYFYFGRIRWFFNDYQDFINRFKYTIKQLLGKGKKVYVINSSLNVGINVLRLEKLRQRTNINIGLTKSYKENSLYLKSLECWHKVKEDILKEYPEVRTIDLSTYIPDNLKIDGDYIMVDTDHWNIYGSKKIAEQFIKDGKRLIREEDLK</sequence>
<dbReference type="GO" id="GO:0016020">
    <property type="term" value="C:membrane"/>
    <property type="evidence" value="ECO:0007669"/>
    <property type="project" value="TreeGrafter"/>
</dbReference>
<dbReference type="Pfam" id="PF19040">
    <property type="entry name" value="SGNH"/>
    <property type="match status" value="1"/>
</dbReference>
<gene>
    <name evidence="4" type="primary">oatA_1</name>
    <name evidence="4" type="ORF">NCTC11545_01897</name>
</gene>
<keyword evidence="1" id="KW-0472">Membrane</keyword>
<proteinExistence type="predicted"/>
<dbReference type="Proteomes" id="UP000250169">
    <property type="component" value="Unassembled WGS sequence"/>
</dbReference>
<dbReference type="EC" id="2.3.1.-" evidence="4"/>
<keyword evidence="4" id="KW-0012">Acyltransferase</keyword>
<dbReference type="InterPro" id="IPR050879">
    <property type="entry name" value="Acyltransferase_3"/>
</dbReference>
<feature type="transmembrane region" description="Helical" evidence="1">
    <location>
        <begin position="50"/>
        <end position="71"/>
    </location>
</feature>
<feature type="transmembrane region" description="Helical" evidence="1">
    <location>
        <begin position="27"/>
        <end position="44"/>
    </location>
</feature>
<evidence type="ECO:0000256" key="1">
    <source>
        <dbReference type="SAM" id="Phobius"/>
    </source>
</evidence>
<evidence type="ECO:0000259" key="3">
    <source>
        <dbReference type="Pfam" id="PF19040"/>
    </source>
</evidence>
<evidence type="ECO:0000313" key="4">
    <source>
        <dbReference type="EMBL" id="SQA94705.1"/>
    </source>
</evidence>
<dbReference type="GO" id="GO:0000271">
    <property type="term" value="P:polysaccharide biosynthetic process"/>
    <property type="evidence" value="ECO:0007669"/>
    <property type="project" value="TreeGrafter"/>
</dbReference>
<keyword evidence="1" id="KW-1133">Transmembrane helix</keyword>
<dbReference type="EMBL" id="UAVS01000006">
    <property type="protein sequence ID" value="SQA94705.1"/>
    <property type="molecule type" value="Genomic_DNA"/>
</dbReference>
<dbReference type="InterPro" id="IPR002656">
    <property type="entry name" value="Acyl_transf_3_dom"/>
</dbReference>
<organism evidence="4 5">
    <name type="scientific">Capnocytophaga ochracea</name>
    <dbReference type="NCBI Taxonomy" id="1018"/>
    <lineage>
        <taxon>Bacteria</taxon>
        <taxon>Pseudomonadati</taxon>
        <taxon>Bacteroidota</taxon>
        <taxon>Flavobacteriia</taxon>
        <taxon>Flavobacteriales</taxon>
        <taxon>Flavobacteriaceae</taxon>
        <taxon>Capnocytophaga</taxon>
    </lineage>
</organism>
<keyword evidence="1" id="KW-0812">Transmembrane</keyword>
<feature type="domain" description="SGNH" evidence="3">
    <location>
        <begin position="194"/>
        <end position="420"/>
    </location>
</feature>
<evidence type="ECO:0000313" key="5">
    <source>
        <dbReference type="Proteomes" id="UP000250169"/>
    </source>
</evidence>
<evidence type="ECO:0000259" key="2">
    <source>
        <dbReference type="Pfam" id="PF01757"/>
    </source>
</evidence>
<protein>
    <submittedName>
        <fullName evidence="4">O-acetyltransferase OatA</fullName>
        <ecNumber evidence="4">2.3.1.-</ecNumber>
    </submittedName>
</protein>
<feature type="transmembrane region" description="Helical" evidence="1">
    <location>
        <begin position="117"/>
        <end position="138"/>
    </location>
</feature>
<name>A0A2X2T686_CAPOC</name>